<name>A0ACD3BDQ7_9AGAR</name>
<dbReference type="EMBL" id="ML208261">
    <property type="protein sequence ID" value="TFK75781.1"/>
    <property type="molecule type" value="Genomic_DNA"/>
</dbReference>
<protein>
    <submittedName>
        <fullName evidence="1">Uncharacterized protein</fullName>
    </submittedName>
</protein>
<organism evidence="1 2">
    <name type="scientific">Pluteus cervinus</name>
    <dbReference type="NCBI Taxonomy" id="181527"/>
    <lineage>
        <taxon>Eukaryota</taxon>
        <taxon>Fungi</taxon>
        <taxon>Dikarya</taxon>
        <taxon>Basidiomycota</taxon>
        <taxon>Agaricomycotina</taxon>
        <taxon>Agaricomycetes</taxon>
        <taxon>Agaricomycetidae</taxon>
        <taxon>Agaricales</taxon>
        <taxon>Pluteineae</taxon>
        <taxon>Pluteaceae</taxon>
        <taxon>Pluteus</taxon>
    </lineage>
</organism>
<accession>A0ACD3BDQ7</accession>
<reference evidence="1 2" key="1">
    <citation type="journal article" date="2019" name="Nat. Ecol. Evol.">
        <title>Megaphylogeny resolves global patterns of mushroom evolution.</title>
        <authorList>
            <person name="Varga T."/>
            <person name="Krizsan K."/>
            <person name="Foldi C."/>
            <person name="Dima B."/>
            <person name="Sanchez-Garcia M."/>
            <person name="Sanchez-Ramirez S."/>
            <person name="Szollosi G.J."/>
            <person name="Szarkandi J.G."/>
            <person name="Papp V."/>
            <person name="Albert L."/>
            <person name="Andreopoulos W."/>
            <person name="Angelini C."/>
            <person name="Antonin V."/>
            <person name="Barry K.W."/>
            <person name="Bougher N.L."/>
            <person name="Buchanan P."/>
            <person name="Buyck B."/>
            <person name="Bense V."/>
            <person name="Catcheside P."/>
            <person name="Chovatia M."/>
            <person name="Cooper J."/>
            <person name="Damon W."/>
            <person name="Desjardin D."/>
            <person name="Finy P."/>
            <person name="Geml J."/>
            <person name="Haridas S."/>
            <person name="Hughes K."/>
            <person name="Justo A."/>
            <person name="Karasinski D."/>
            <person name="Kautmanova I."/>
            <person name="Kiss B."/>
            <person name="Kocsube S."/>
            <person name="Kotiranta H."/>
            <person name="LaButti K.M."/>
            <person name="Lechner B.E."/>
            <person name="Liimatainen K."/>
            <person name="Lipzen A."/>
            <person name="Lukacs Z."/>
            <person name="Mihaltcheva S."/>
            <person name="Morgado L.N."/>
            <person name="Niskanen T."/>
            <person name="Noordeloos M.E."/>
            <person name="Ohm R.A."/>
            <person name="Ortiz-Santana B."/>
            <person name="Ovrebo C."/>
            <person name="Racz N."/>
            <person name="Riley R."/>
            <person name="Savchenko A."/>
            <person name="Shiryaev A."/>
            <person name="Soop K."/>
            <person name="Spirin V."/>
            <person name="Szebenyi C."/>
            <person name="Tomsovsky M."/>
            <person name="Tulloss R.E."/>
            <person name="Uehling J."/>
            <person name="Grigoriev I.V."/>
            <person name="Vagvolgyi C."/>
            <person name="Papp T."/>
            <person name="Martin F.M."/>
            <person name="Miettinen O."/>
            <person name="Hibbett D.S."/>
            <person name="Nagy L.G."/>
        </authorList>
    </citation>
    <scope>NUCLEOTIDE SEQUENCE [LARGE SCALE GENOMIC DNA]</scope>
    <source>
        <strain evidence="1 2">NL-1719</strain>
    </source>
</reference>
<proteinExistence type="predicted"/>
<keyword evidence="2" id="KW-1185">Reference proteome</keyword>
<evidence type="ECO:0000313" key="2">
    <source>
        <dbReference type="Proteomes" id="UP000308600"/>
    </source>
</evidence>
<sequence length="174" mass="19651">MPTPPCSPDSTRPREHGDPSLQSTIELLDSLVAFYQHERMWVYRTRASLQASAIQDESDSPQSPSSTTSSDTESVVIKSEPGLSPPASPVLSSSPSSRWSRRKRGFKLQLEGKSSNRRPVPYSLKQSHSPSQSASHSRERILEMFEKMMEARMESCERVNRLVRNANRVDLYSR</sequence>
<gene>
    <name evidence="1" type="ORF">BDN72DRAFT_831215</name>
</gene>
<evidence type="ECO:0000313" key="1">
    <source>
        <dbReference type="EMBL" id="TFK75781.1"/>
    </source>
</evidence>
<dbReference type="Proteomes" id="UP000308600">
    <property type="component" value="Unassembled WGS sequence"/>
</dbReference>